<dbReference type="Proteomes" id="UP000619079">
    <property type="component" value="Unassembled WGS sequence"/>
</dbReference>
<protein>
    <submittedName>
        <fullName evidence="3">Uncharacterized protein</fullName>
    </submittedName>
</protein>
<dbReference type="AlphaFoldDB" id="A0A8J7JEC7"/>
<keyword evidence="2" id="KW-0472">Membrane</keyword>
<evidence type="ECO:0000313" key="3">
    <source>
        <dbReference type="EMBL" id="MBJ6372794.1"/>
    </source>
</evidence>
<feature type="compositionally biased region" description="Basic and acidic residues" evidence="1">
    <location>
        <begin position="74"/>
        <end position="87"/>
    </location>
</feature>
<dbReference type="RefSeq" id="WP_199025669.1">
    <property type="nucleotide sequence ID" value="NZ_JAELVR010000010.1"/>
</dbReference>
<keyword evidence="2" id="KW-1133">Transmembrane helix</keyword>
<keyword evidence="4" id="KW-1185">Reference proteome</keyword>
<gene>
    <name evidence="3" type="ORF">JF290_14805</name>
</gene>
<reference evidence="3" key="1">
    <citation type="submission" date="2020-12" db="EMBL/GenBank/DDBJ databases">
        <title>Sedimentitalea sp. nov., isolated from sand in Incheon.</title>
        <authorList>
            <person name="Kim W."/>
        </authorList>
    </citation>
    <scope>NUCLEOTIDE SEQUENCE</scope>
    <source>
        <strain evidence="3">CAU 1593</strain>
    </source>
</reference>
<feature type="transmembrane region" description="Helical" evidence="2">
    <location>
        <begin position="35"/>
        <end position="56"/>
    </location>
</feature>
<comment type="caution">
    <text evidence="3">The sequence shown here is derived from an EMBL/GenBank/DDBJ whole genome shotgun (WGS) entry which is preliminary data.</text>
</comment>
<evidence type="ECO:0000313" key="4">
    <source>
        <dbReference type="Proteomes" id="UP000619079"/>
    </source>
</evidence>
<name>A0A8J7JEC7_9RHOB</name>
<keyword evidence="2" id="KW-0812">Transmembrane</keyword>
<proteinExistence type="predicted"/>
<evidence type="ECO:0000256" key="1">
    <source>
        <dbReference type="SAM" id="MobiDB-lite"/>
    </source>
</evidence>
<organism evidence="3 4">
    <name type="scientific">Sedimentitalea arenosa</name>
    <dbReference type="NCBI Taxonomy" id="2798803"/>
    <lineage>
        <taxon>Bacteria</taxon>
        <taxon>Pseudomonadati</taxon>
        <taxon>Pseudomonadota</taxon>
        <taxon>Alphaproteobacteria</taxon>
        <taxon>Rhodobacterales</taxon>
        <taxon>Paracoccaceae</taxon>
        <taxon>Sedimentitalea</taxon>
    </lineage>
</organism>
<feature type="region of interest" description="Disordered" evidence="1">
    <location>
        <begin position="63"/>
        <end position="87"/>
    </location>
</feature>
<dbReference type="EMBL" id="JAELVR010000010">
    <property type="protein sequence ID" value="MBJ6372794.1"/>
    <property type="molecule type" value="Genomic_DNA"/>
</dbReference>
<accession>A0A8J7JEC7</accession>
<evidence type="ECO:0000256" key="2">
    <source>
        <dbReference type="SAM" id="Phobius"/>
    </source>
</evidence>
<sequence>MTKIVAIVNVVAWSGFWAFGYLALAAEGLTDRQLVIAAILAFAGLITGIVAYMKLVRVSETKGYARKSNQLDAASRERAHEKEAIRA</sequence>